<accession>A0A7L1P383</accession>
<keyword evidence="3" id="KW-0812">Transmembrane</keyword>
<name>A0A7L1P383_RHICY</name>
<dbReference type="PRINTS" id="PR02107">
    <property type="entry name" value="INOS145TPRIP"/>
</dbReference>
<evidence type="ECO:0000256" key="6">
    <source>
        <dbReference type="ARBA" id="ARBA00023136"/>
    </source>
</evidence>
<dbReference type="InterPro" id="IPR024810">
    <property type="entry name" value="MAB21L/cGLR"/>
</dbReference>
<gene>
    <name evidence="8" type="primary">Itpripl1_8</name>
    <name evidence="8" type="ORF">RHICYA_R05659</name>
</gene>
<dbReference type="GO" id="GO:0016020">
    <property type="term" value="C:membrane"/>
    <property type="evidence" value="ECO:0007669"/>
    <property type="project" value="UniProtKB-SubCell"/>
</dbReference>
<proteinExistence type="inferred from homology"/>
<dbReference type="PANTHER" id="PTHR10656">
    <property type="entry name" value="CELL FATE DETERMINING PROTEIN MAB21-RELATED"/>
    <property type="match status" value="1"/>
</dbReference>
<protein>
    <submittedName>
        <fullName evidence="8">IPIL1 protein</fullName>
    </submittedName>
</protein>
<feature type="domain" description="Mab-21-like HhH/H2TH-like" evidence="7">
    <location>
        <begin position="252"/>
        <end position="304"/>
    </location>
</feature>
<dbReference type="OrthoDB" id="9034619at2759"/>
<evidence type="ECO:0000256" key="1">
    <source>
        <dbReference type="ARBA" id="ARBA00004479"/>
    </source>
</evidence>
<evidence type="ECO:0000256" key="5">
    <source>
        <dbReference type="ARBA" id="ARBA00022989"/>
    </source>
</evidence>
<dbReference type="Proteomes" id="UP000565785">
    <property type="component" value="Unassembled WGS sequence"/>
</dbReference>
<keyword evidence="5" id="KW-1133">Transmembrane helix</keyword>
<evidence type="ECO:0000256" key="3">
    <source>
        <dbReference type="ARBA" id="ARBA00022692"/>
    </source>
</evidence>
<dbReference type="Pfam" id="PF20266">
    <property type="entry name" value="Mab-21_C"/>
    <property type="match status" value="1"/>
</dbReference>
<comment type="caution">
    <text evidence="8">The sequence shown here is derived from an EMBL/GenBank/DDBJ whole genome shotgun (WGS) entry which is preliminary data.</text>
</comment>
<dbReference type="InterPro" id="IPR046906">
    <property type="entry name" value="Mab-21_HhH/H2TH-like"/>
</dbReference>
<keyword evidence="4" id="KW-0732">Signal</keyword>
<dbReference type="PANTHER" id="PTHR10656:SF40">
    <property type="entry name" value="INOSITOL 1,4,5-TRISPHOSPHATE RECEPTOR-INTERACTING PROTEIN-LIKE 1"/>
    <property type="match status" value="1"/>
</dbReference>
<dbReference type="InterPro" id="IPR026250">
    <property type="entry name" value="ITPRIP-like"/>
</dbReference>
<keyword evidence="6" id="KW-0472">Membrane</keyword>
<dbReference type="Gene3D" id="1.10.1410.40">
    <property type="match status" value="1"/>
</dbReference>
<evidence type="ECO:0000256" key="2">
    <source>
        <dbReference type="ARBA" id="ARBA00005554"/>
    </source>
</evidence>
<evidence type="ECO:0000313" key="9">
    <source>
        <dbReference type="Proteomes" id="UP000565785"/>
    </source>
</evidence>
<dbReference type="SMART" id="SM01265">
    <property type="entry name" value="Mab-21"/>
    <property type="match status" value="1"/>
</dbReference>
<evidence type="ECO:0000313" key="8">
    <source>
        <dbReference type="EMBL" id="NXO05594.1"/>
    </source>
</evidence>
<evidence type="ECO:0000259" key="7">
    <source>
        <dbReference type="Pfam" id="PF20266"/>
    </source>
</evidence>
<feature type="non-terminal residue" evidence="8">
    <location>
        <position position="340"/>
    </location>
</feature>
<evidence type="ECO:0000256" key="4">
    <source>
        <dbReference type="ARBA" id="ARBA00022729"/>
    </source>
</evidence>
<keyword evidence="9" id="KW-1185">Reference proteome</keyword>
<dbReference type="AlphaFoldDB" id="A0A7L1P383"/>
<feature type="non-terminal residue" evidence="8">
    <location>
        <position position="1"/>
    </location>
</feature>
<comment type="subcellular location">
    <subcellularLocation>
        <location evidence="1">Membrane</location>
        <topology evidence="1">Single-pass type I membrane protein</topology>
    </subcellularLocation>
</comment>
<dbReference type="EMBL" id="VXBP01021512">
    <property type="protein sequence ID" value="NXO05594.1"/>
    <property type="molecule type" value="Genomic_DNA"/>
</dbReference>
<comment type="similarity">
    <text evidence="2">Belongs to the ITPRIP family.</text>
</comment>
<organism evidence="8 9">
    <name type="scientific">Rhinopomastus cyanomelas</name>
    <name type="common">Common scimitarbill</name>
    <dbReference type="NCBI Taxonomy" id="113115"/>
    <lineage>
        <taxon>Eukaryota</taxon>
        <taxon>Metazoa</taxon>
        <taxon>Chordata</taxon>
        <taxon>Craniata</taxon>
        <taxon>Vertebrata</taxon>
        <taxon>Euteleostomi</taxon>
        <taxon>Archelosauria</taxon>
        <taxon>Archosauria</taxon>
        <taxon>Dinosauria</taxon>
        <taxon>Saurischia</taxon>
        <taxon>Theropoda</taxon>
        <taxon>Coelurosauria</taxon>
        <taxon>Aves</taxon>
        <taxon>Neognathae</taxon>
        <taxon>Neoaves</taxon>
        <taxon>Telluraves</taxon>
        <taxon>Coraciimorphae</taxon>
        <taxon>Bucerotiformes</taxon>
        <taxon>Rhinopomastidae</taxon>
        <taxon>Rhinopomastus</taxon>
    </lineage>
</organism>
<reference evidence="8 9" key="1">
    <citation type="submission" date="2019-09" db="EMBL/GenBank/DDBJ databases">
        <title>Bird 10,000 Genomes (B10K) Project - Family phase.</title>
        <authorList>
            <person name="Zhang G."/>
        </authorList>
    </citation>
    <scope>NUCLEOTIDE SEQUENCE [LARGE SCALE GENOMIC DNA]</scope>
    <source>
        <strain evidence="8">B10K-DU-002-35</strain>
        <tissue evidence="8">Muscle</tissue>
    </source>
</reference>
<sequence>VKELVDNLLCAFQKHFASASFPVLQPAIAVGSAFEGWSPCGDHAVYRLLVPLKPPHGYRFQMNLCKTEQKLGYKQVRNFHICVEHECTCRKEQLCENELCFLHCTEEELRQNQGPRLLSSLCTGSYLDVHKGAFWLQRLVKACWPTLPQLANWHLEMLPSRHSCRFQVTSDNEEPWNIELLLGVQQGNSDIFLSSMDTTSAASASTPSTMWVESCAVAEMKFFMHVARLVPHGSCHLKCLCIASLMFSDTGLSEYTIKTVVMHLLTIMPLSCWCSGDLLLRLHDIMRYLHYCMEEKHLNHFFFGNETLPDDIILPLGFQKAQLLNLFQHLVQDPAAYAKA</sequence>